<reference evidence="1" key="1">
    <citation type="submission" date="2025-08" db="UniProtKB">
        <authorList>
            <consortium name="Ensembl"/>
        </authorList>
    </citation>
    <scope>IDENTIFICATION</scope>
</reference>
<reference evidence="1" key="2">
    <citation type="submission" date="2025-09" db="UniProtKB">
        <authorList>
            <consortium name="Ensembl"/>
        </authorList>
    </citation>
    <scope>IDENTIFICATION</scope>
</reference>
<dbReference type="AlphaFoldDB" id="A0A8C6DUE3"/>
<evidence type="ECO:0000313" key="1">
    <source>
        <dbReference type="Ensembl" id="ENSMMSP00000021317.1"/>
    </source>
</evidence>
<name>A0A8C6DUE3_MOSMO</name>
<keyword evidence="2" id="KW-1185">Reference proteome</keyword>
<proteinExistence type="predicted"/>
<dbReference type="GeneTree" id="ENSGT00990000210901"/>
<dbReference type="Ensembl" id="ENSMMST00000023552.1">
    <property type="protein sequence ID" value="ENSMMSP00000021317.1"/>
    <property type="gene ID" value="ENSMMSG00000016018.1"/>
</dbReference>
<accession>A0A8C6DUE3</accession>
<evidence type="ECO:0000313" key="2">
    <source>
        <dbReference type="Proteomes" id="UP000694544"/>
    </source>
</evidence>
<organism evidence="1 2">
    <name type="scientific">Moschus moschiferus</name>
    <name type="common">Siberian musk deer</name>
    <name type="synonym">Moschus sibiricus</name>
    <dbReference type="NCBI Taxonomy" id="68415"/>
    <lineage>
        <taxon>Eukaryota</taxon>
        <taxon>Metazoa</taxon>
        <taxon>Chordata</taxon>
        <taxon>Craniata</taxon>
        <taxon>Vertebrata</taxon>
        <taxon>Euteleostomi</taxon>
        <taxon>Mammalia</taxon>
        <taxon>Eutheria</taxon>
        <taxon>Laurasiatheria</taxon>
        <taxon>Artiodactyla</taxon>
        <taxon>Ruminantia</taxon>
        <taxon>Pecora</taxon>
        <taxon>Moschidae</taxon>
        <taxon>Moschus</taxon>
    </lineage>
</organism>
<sequence>MKGKCVGLGQVLLTTVFLPHFSILPASLFDFSCLALRLNLQNTGVGCHCLLHLMMLAEFKYSRNRSLPAIPPAS</sequence>
<dbReference type="Proteomes" id="UP000694544">
    <property type="component" value="Unplaced"/>
</dbReference>
<protein>
    <submittedName>
        <fullName evidence="1">Uncharacterized protein</fullName>
    </submittedName>
</protein>